<proteinExistence type="predicted"/>
<dbReference type="RefSeq" id="WP_085885302.1">
    <property type="nucleotide sequence ID" value="NZ_FWFR01000004.1"/>
</dbReference>
<evidence type="ECO:0000313" key="2">
    <source>
        <dbReference type="Proteomes" id="UP000193200"/>
    </source>
</evidence>
<dbReference type="Proteomes" id="UP000193200">
    <property type="component" value="Unassembled WGS sequence"/>
</dbReference>
<dbReference type="AlphaFoldDB" id="A0A1Y5TXE3"/>
<dbReference type="InterPro" id="IPR036287">
    <property type="entry name" value="Rv1873-like_sf"/>
</dbReference>
<accession>A0A1Y5TXE3</accession>
<dbReference type="Pfam" id="PF08837">
    <property type="entry name" value="DUF1810"/>
    <property type="match status" value="1"/>
</dbReference>
<dbReference type="Gene3D" id="1.25.40.380">
    <property type="entry name" value="Protein of unknown function DUF1810"/>
    <property type="match status" value="1"/>
</dbReference>
<dbReference type="SUPFAM" id="SSF140736">
    <property type="entry name" value="Rv1873-like"/>
    <property type="match status" value="1"/>
</dbReference>
<dbReference type="PIRSF" id="PIRSF008546">
    <property type="entry name" value="UCP008546"/>
    <property type="match status" value="1"/>
</dbReference>
<reference evidence="1 2" key="1">
    <citation type="submission" date="2017-03" db="EMBL/GenBank/DDBJ databases">
        <authorList>
            <person name="Afonso C.L."/>
            <person name="Miller P.J."/>
            <person name="Scott M.A."/>
            <person name="Spackman E."/>
            <person name="Goraichik I."/>
            <person name="Dimitrov K.M."/>
            <person name="Suarez D.L."/>
            <person name="Swayne D.E."/>
        </authorList>
    </citation>
    <scope>NUCLEOTIDE SEQUENCE [LARGE SCALE GENOMIC DNA]</scope>
    <source>
        <strain evidence="1 2">CECT 7691</strain>
    </source>
</reference>
<dbReference type="InParanoid" id="A0A1Y5TXE3"/>
<dbReference type="OrthoDB" id="9801870at2"/>
<organism evidence="1 2">
    <name type="scientific">Oceanibacterium hippocampi</name>
    <dbReference type="NCBI Taxonomy" id="745714"/>
    <lineage>
        <taxon>Bacteria</taxon>
        <taxon>Pseudomonadati</taxon>
        <taxon>Pseudomonadota</taxon>
        <taxon>Alphaproteobacteria</taxon>
        <taxon>Sneathiellales</taxon>
        <taxon>Sneathiellaceae</taxon>
        <taxon>Oceanibacterium</taxon>
    </lineage>
</organism>
<gene>
    <name evidence="1" type="ORF">OCH7691_03967</name>
</gene>
<dbReference type="InterPro" id="IPR014937">
    <property type="entry name" value="DUF1810"/>
</dbReference>
<dbReference type="EMBL" id="FWFR01000004">
    <property type="protein sequence ID" value="SLN75800.1"/>
    <property type="molecule type" value="Genomic_DNA"/>
</dbReference>
<name>A0A1Y5TXE3_9PROT</name>
<protein>
    <recommendedName>
        <fullName evidence="3">Calpastatin</fullName>
    </recommendedName>
</protein>
<keyword evidence="2" id="KW-1185">Reference proteome</keyword>
<evidence type="ECO:0000313" key="1">
    <source>
        <dbReference type="EMBL" id="SLN75800.1"/>
    </source>
</evidence>
<evidence type="ECO:0008006" key="3">
    <source>
        <dbReference type="Google" id="ProtNLM"/>
    </source>
</evidence>
<sequence length="143" mass="15860">MTDPDLSRFVEAQAAVFDTVIAELTAGRKQSHWMWFVFPQIGGLGHRPTARHFAISDLDQARRYLADPLLGARLRSCARLMLRHAGRTAGDILGTPDDLKLRSSATLFREAACDPADIALFQSLLDGFFDGMPDNRSLERLAC</sequence>